<keyword evidence="1" id="KW-0812">Transmembrane</keyword>
<evidence type="ECO:0008006" key="4">
    <source>
        <dbReference type="Google" id="ProtNLM"/>
    </source>
</evidence>
<protein>
    <recommendedName>
        <fullName evidence="4">Alpha/beta hydrolase</fullName>
    </recommendedName>
</protein>
<sequence>MRQVKTYFFVILRYVEGAMISGASIILVSSWRTRRRLEVNAIRITEGRIPVPGGNVRYRRMGRGGVPPLLVHGGPGYPSDVLFEAFEPLAREREIVWYDQLGVGRSDPIDDPLLLTVDRFRSTSSEG</sequence>
<name>A0ABS6CD29_9ACTN</name>
<keyword evidence="3" id="KW-1185">Reference proteome</keyword>
<evidence type="ECO:0000256" key="1">
    <source>
        <dbReference type="SAM" id="Phobius"/>
    </source>
</evidence>
<evidence type="ECO:0000313" key="2">
    <source>
        <dbReference type="EMBL" id="MBU3864816.1"/>
    </source>
</evidence>
<feature type="transmembrane region" description="Helical" evidence="1">
    <location>
        <begin position="6"/>
        <end position="28"/>
    </location>
</feature>
<gene>
    <name evidence="2" type="ORF">KN815_12210</name>
</gene>
<dbReference type="EMBL" id="JAHLEM010000103">
    <property type="protein sequence ID" value="MBU3864816.1"/>
    <property type="molecule type" value="Genomic_DNA"/>
</dbReference>
<keyword evidence="1" id="KW-1133">Transmembrane helix</keyword>
<evidence type="ECO:0000313" key="3">
    <source>
        <dbReference type="Proteomes" id="UP000720508"/>
    </source>
</evidence>
<reference evidence="2 3" key="1">
    <citation type="submission" date="2021-06" db="EMBL/GenBank/DDBJ databases">
        <authorList>
            <person name="Pan X."/>
        </authorList>
    </citation>
    <scope>NUCLEOTIDE SEQUENCE [LARGE SCALE GENOMIC DNA]</scope>
    <source>
        <strain evidence="2 3">4503</strain>
    </source>
</reference>
<organism evidence="2 3">
    <name type="scientific">Streptomyces niphimycinicus</name>
    <dbReference type="NCBI Taxonomy" id="2842201"/>
    <lineage>
        <taxon>Bacteria</taxon>
        <taxon>Bacillati</taxon>
        <taxon>Actinomycetota</taxon>
        <taxon>Actinomycetes</taxon>
        <taxon>Kitasatosporales</taxon>
        <taxon>Streptomycetaceae</taxon>
        <taxon>Streptomyces</taxon>
    </lineage>
</organism>
<comment type="caution">
    <text evidence="2">The sequence shown here is derived from an EMBL/GenBank/DDBJ whole genome shotgun (WGS) entry which is preliminary data.</text>
</comment>
<dbReference type="Proteomes" id="UP000720508">
    <property type="component" value="Unassembled WGS sequence"/>
</dbReference>
<accession>A0ABS6CD29</accession>
<dbReference type="RefSeq" id="WP_216341809.1">
    <property type="nucleotide sequence ID" value="NZ_JAHLEM010000103.1"/>
</dbReference>
<keyword evidence="1" id="KW-0472">Membrane</keyword>
<proteinExistence type="predicted"/>